<evidence type="ECO:0000256" key="2">
    <source>
        <dbReference type="ARBA" id="ARBA00008072"/>
    </source>
</evidence>
<evidence type="ECO:0000256" key="11">
    <source>
        <dbReference type="RuleBase" id="RU361277"/>
    </source>
</evidence>
<organism evidence="13 14">
    <name type="scientific">Oidiodendron maius (strain Zn)</name>
    <dbReference type="NCBI Taxonomy" id="913774"/>
    <lineage>
        <taxon>Eukaryota</taxon>
        <taxon>Fungi</taxon>
        <taxon>Dikarya</taxon>
        <taxon>Ascomycota</taxon>
        <taxon>Pezizomycotina</taxon>
        <taxon>Leotiomycetes</taxon>
        <taxon>Leotiomycetes incertae sedis</taxon>
        <taxon>Myxotrichaceae</taxon>
        <taxon>Oidiodendron</taxon>
    </lineage>
</organism>
<dbReference type="SUPFAM" id="SSF51735">
    <property type="entry name" value="NAD(P)-binding Rossmann-fold domains"/>
    <property type="match status" value="1"/>
</dbReference>
<keyword evidence="14" id="KW-1185">Reference proteome</keyword>
<gene>
    <name evidence="13" type="ORF">OIDMADRAFT_61548</name>
</gene>
<dbReference type="InterPro" id="IPR002328">
    <property type="entry name" value="ADH_Zn_CS"/>
</dbReference>
<dbReference type="CDD" id="cd05283">
    <property type="entry name" value="CAD1"/>
    <property type="match status" value="1"/>
</dbReference>
<dbReference type="InterPro" id="IPR036291">
    <property type="entry name" value="NAD(P)-bd_dom_sf"/>
</dbReference>
<dbReference type="GO" id="GO:0006066">
    <property type="term" value="P:alcohol metabolic process"/>
    <property type="evidence" value="ECO:0007669"/>
    <property type="project" value="UniProtKB-ARBA"/>
</dbReference>
<evidence type="ECO:0000256" key="4">
    <source>
        <dbReference type="ARBA" id="ARBA00022553"/>
    </source>
</evidence>
<keyword evidence="8" id="KW-0560">Oxidoreductase</keyword>
<dbReference type="PANTHER" id="PTHR42683">
    <property type="entry name" value="ALDEHYDE REDUCTASE"/>
    <property type="match status" value="1"/>
</dbReference>
<dbReference type="InterPro" id="IPR020843">
    <property type="entry name" value="ER"/>
</dbReference>
<accession>A0A0C3GTD2</accession>
<dbReference type="InParanoid" id="A0A0C3GTD2"/>
<keyword evidence="5 11" id="KW-0479">Metal-binding</keyword>
<dbReference type="FunFam" id="3.40.50.720:FF:000158">
    <property type="entry name" value="Zinc-binding alcohol dehydrogenase"/>
    <property type="match status" value="1"/>
</dbReference>
<evidence type="ECO:0000313" key="13">
    <source>
        <dbReference type="EMBL" id="KIM93621.1"/>
    </source>
</evidence>
<dbReference type="SMART" id="SM00829">
    <property type="entry name" value="PKS_ER"/>
    <property type="match status" value="1"/>
</dbReference>
<dbReference type="InterPro" id="IPR013154">
    <property type="entry name" value="ADH-like_N"/>
</dbReference>
<dbReference type="Pfam" id="PF00107">
    <property type="entry name" value="ADH_zinc_N"/>
    <property type="match status" value="1"/>
</dbReference>
<dbReference type="EC" id="1.1.1.2" evidence="9"/>
<dbReference type="Proteomes" id="UP000054321">
    <property type="component" value="Unassembled WGS sequence"/>
</dbReference>
<dbReference type="Gene3D" id="3.40.50.720">
    <property type="entry name" value="NAD(P)-binding Rossmann-like Domain"/>
    <property type="match status" value="1"/>
</dbReference>
<dbReference type="Pfam" id="PF08240">
    <property type="entry name" value="ADH_N"/>
    <property type="match status" value="1"/>
</dbReference>
<dbReference type="InterPro" id="IPR047109">
    <property type="entry name" value="CAD-like"/>
</dbReference>
<feature type="domain" description="Enoyl reductase (ER)" evidence="12">
    <location>
        <begin position="20"/>
        <end position="352"/>
    </location>
</feature>
<keyword evidence="7" id="KW-0521">NADP</keyword>
<dbReference type="InterPro" id="IPR011032">
    <property type="entry name" value="GroES-like_sf"/>
</dbReference>
<name>A0A0C3GTD2_OIDMZ</name>
<dbReference type="InterPro" id="IPR013149">
    <property type="entry name" value="ADH-like_C"/>
</dbReference>
<evidence type="ECO:0000259" key="12">
    <source>
        <dbReference type="SMART" id="SM00829"/>
    </source>
</evidence>
<keyword evidence="6 11" id="KW-0862">Zinc</keyword>
<evidence type="ECO:0000313" key="14">
    <source>
        <dbReference type="Proteomes" id="UP000054321"/>
    </source>
</evidence>
<comment type="similarity">
    <text evidence="2 11">Belongs to the zinc-containing alcohol dehydrogenase family.</text>
</comment>
<evidence type="ECO:0000256" key="6">
    <source>
        <dbReference type="ARBA" id="ARBA00022833"/>
    </source>
</evidence>
<comment type="subunit">
    <text evidence="3">Homodimer.</text>
</comment>
<dbReference type="OrthoDB" id="1879366at2759"/>
<dbReference type="Gene3D" id="3.90.180.10">
    <property type="entry name" value="Medium-chain alcohol dehydrogenases, catalytic domain"/>
    <property type="match status" value="1"/>
</dbReference>
<dbReference type="EMBL" id="KN832894">
    <property type="protein sequence ID" value="KIM93621.1"/>
    <property type="molecule type" value="Genomic_DNA"/>
</dbReference>
<evidence type="ECO:0000256" key="3">
    <source>
        <dbReference type="ARBA" id="ARBA00011738"/>
    </source>
</evidence>
<evidence type="ECO:0000256" key="1">
    <source>
        <dbReference type="ARBA" id="ARBA00001947"/>
    </source>
</evidence>
<proteinExistence type="inferred from homology"/>
<reference evidence="14" key="2">
    <citation type="submission" date="2015-01" db="EMBL/GenBank/DDBJ databases">
        <title>Evolutionary Origins and Diversification of the Mycorrhizal Mutualists.</title>
        <authorList>
            <consortium name="DOE Joint Genome Institute"/>
            <consortium name="Mycorrhizal Genomics Consortium"/>
            <person name="Kohler A."/>
            <person name="Kuo A."/>
            <person name="Nagy L.G."/>
            <person name="Floudas D."/>
            <person name="Copeland A."/>
            <person name="Barry K.W."/>
            <person name="Cichocki N."/>
            <person name="Veneault-Fourrey C."/>
            <person name="LaButti K."/>
            <person name="Lindquist E.A."/>
            <person name="Lipzen A."/>
            <person name="Lundell T."/>
            <person name="Morin E."/>
            <person name="Murat C."/>
            <person name="Riley R."/>
            <person name="Ohm R."/>
            <person name="Sun H."/>
            <person name="Tunlid A."/>
            <person name="Henrissat B."/>
            <person name="Grigoriev I.V."/>
            <person name="Hibbett D.S."/>
            <person name="Martin F."/>
        </authorList>
    </citation>
    <scope>NUCLEOTIDE SEQUENCE [LARGE SCALE GENOMIC DNA]</scope>
    <source>
        <strain evidence="14">Zn</strain>
    </source>
</reference>
<dbReference type="GO" id="GO:0008270">
    <property type="term" value="F:zinc ion binding"/>
    <property type="evidence" value="ECO:0007669"/>
    <property type="project" value="InterPro"/>
</dbReference>
<reference evidence="13 14" key="1">
    <citation type="submission" date="2014-04" db="EMBL/GenBank/DDBJ databases">
        <authorList>
            <consortium name="DOE Joint Genome Institute"/>
            <person name="Kuo A."/>
            <person name="Martino E."/>
            <person name="Perotto S."/>
            <person name="Kohler A."/>
            <person name="Nagy L.G."/>
            <person name="Floudas D."/>
            <person name="Copeland A."/>
            <person name="Barry K.W."/>
            <person name="Cichocki N."/>
            <person name="Veneault-Fourrey C."/>
            <person name="LaButti K."/>
            <person name="Lindquist E.A."/>
            <person name="Lipzen A."/>
            <person name="Lundell T."/>
            <person name="Morin E."/>
            <person name="Murat C."/>
            <person name="Sun H."/>
            <person name="Tunlid A."/>
            <person name="Henrissat B."/>
            <person name="Grigoriev I.V."/>
            <person name="Hibbett D.S."/>
            <person name="Martin F."/>
            <person name="Nordberg H.P."/>
            <person name="Cantor M.N."/>
            <person name="Hua S.X."/>
        </authorList>
    </citation>
    <scope>NUCLEOTIDE SEQUENCE [LARGE SCALE GENOMIC DNA]</scope>
    <source>
        <strain evidence="13 14">Zn</strain>
    </source>
</reference>
<dbReference type="SUPFAM" id="SSF50129">
    <property type="entry name" value="GroES-like"/>
    <property type="match status" value="1"/>
</dbReference>
<protein>
    <recommendedName>
        <fullName evidence="9">alcohol dehydrogenase (NADP(+))</fullName>
        <ecNumber evidence="9">1.1.1.2</ecNumber>
    </recommendedName>
</protein>
<dbReference type="GO" id="GO:0008106">
    <property type="term" value="F:alcohol dehydrogenase (NADP+) activity"/>
    <property type="evidence" value="ECO:0007669"/>
    <property type="project" value="UniProtKB-EC"/>
</dbReference>
<evidence type="ECO:0000256" key="9">
    <source>
        <dbReference type="ARBA" id="ARBA00024074"/>
    </source>
</evidence>
<dbReference type="STRING" id="913774.A0A0C3GTD2"/>
<evidence type="ECO:0000256" key="5">
    <source>
        <dbReference type="ARBA" id="ARBA00022723"/>
    </source>
</evidence>
<dbReference type="AlphaFoldDB" id="A0A0C3GTD2"/>
<comment type="catalytic activity">
    <reaction evidence="10">
        <text>a primary alcohol + NADP(+) = an aldehyde + NADPH + H(+)</text>
        <dbReference type="Rhea" id="RHEA:15937"/>
        <dbReference type="ChEBI" id="CHEBI:15378"/>
        <dbReference type="ChEBI" id="CHEBI:15734"/>
        <dbReference type="ChEBI" id="CHEBI:17478"/>
        <dbReference type="ChEBI" id="CHEBI:57783"/>
        <dbReference type="ChEBI" id="CHEBI:58349"/>
        <dbReference type="EC" id="1.1.1.2"/>
    </reaction>
    <physiologicalReaction direction="left-to-right" evidence="10">
        <dbReference type="Rhea" id="RHEA:15938"/>
    </physiologicalReaction>
    <physiologicalReaction direction="right-to-left" evidence="10">
        <dbReference type="Rhea" id="RHEA:15939"/>
    </physiologicalReaction>
</comment>
<dbReference type="HOGENOM" id="CLU_026673_20_2_1"/>
<evidence type="ECO:0000256" key="7">
    <source>
        <dbReference type="ARBA" id="ARBA00022857"/>
    </source>
</evidence>
<dbReference type="PROSITE" id="PS00059">
    <property type="entry name" value="ADH_ZINC"/>
    <property type="match status" value="1"/>
</dbReference>
<keyword evidence="4" id="KW-0597">Phosphoprotein</keyword>
<comment type="cofactor">
    <cofactor evidence="1 11">
        <name>Zn(2+)</name>
        <dbReference type="ChEBI" id="CHEBI:29105"/>
    </cofactor>
</comment>
<evidence type="ECO:0000256" key="8">
    <source>
        <dbReference type="ARBA" id="ARBA00023002"/>
    </source>
</evidence>
<evidence type="ECO:0000256" key="10">
    <source>
        <dbReference type="ARBA" id="ARBA00050997"/>
    </source>
</evidence>
<sequence length="365" mass="39604">MSSRQGHQSTFMGWVGLDKSSIGKMKWQSFEPKPWEDTDVDIRVTHCGICGSDLHTLRSGWGPTMYPCVVGHEIVGIAVQVGSKVDHIKIGDRVGVGAQADSCQNRTVKCSSCARGHENQCFNIGRCDTYNGVFLNGGKSYGGYAEYNRTPGHFVVRIPEGLESAHAAPMLCAGITTYAPLKNNGCGPGKRVGIIGIGGLGHFGILWAKALGADRVVGISRKESKRFDVLQLGADAYIATDDEVSWAHDYAGSLDLIICTVSSPKMPLRDYMGLLDINGLLVQVGAPEDALPTLWAFDFILKSKSLSGSCIGPPKQIEEMLQLAAEKGVKPWVEERPLSDANHAIIDMEKGLARYRYILVNEQHV</sequence>